<dbReference type="OrthoDB" id="17718at2759"/>
<feature type="chain" id="PRO_5007593016" evidence="1">
    <location>
        <begin position="20"/>
        <end position="174"/>
    </location>
</feature>
<organism evidence="2 3">
    <name type="scientific">Tieghemostelium lacteum</name>
    <name type="common">Slime mold</name>
    <name type="synonym">Dictyostelium lacteum</name>
    <dbReference type="NCBI Taxonomy" id="361077"/>
    <lineage>
        <taxon>Eukaryota</taxon>
        <taxon>Amoebozoa</taxon>
        <taxon>Evosea</taxon>
        <taxon>Eumycetozoa</taxon>
        <taxon>Dictyostelia</taxon>
        <taxon>Dictyosteliales</taxon>
        <taxon>Raperosteliaceae</taxon>
        <taxon>Tieghemostelium</taxon>
    </lineage>
</organism>
<gene>
    <name evidence="2" type="ORF">DLAC_08906</name>
</gene>
<dbReference type="InParanoid" id="A0A151Z8Y6"/>
<evidence type="ECO:0000256" key="1">
    <source>
        <dbReference type="SAM" id="SignalP"/>
    </source>
</evidence>
<evidence type="ECO:0000313" key="3">
    <source>
        <dbReference type="Proteomes" id="UP000076078"/>
    </source>
</evidence>
<keyword evidence="1" id="KW-0732">Signal</keyword>
<name>A0A151Z8Y6_TIELA</name>
<protein>
    <submittedName>
        <fullName evidence="2">Uncharacterized protein</fullName>
    </submittedName>
</protein>
<proteinExistence type="predicted"/>
<dbReference type="Proteomes" id="UP000076078">
    <property type="component" value="Unassembled WGS sequence"/>
</dbReference>
<reference evidence="2 3" key="1">
    <citation type="submission" date="2015-12" db="EMBL/GenBank/DDBJ databases">
        <title>Dictyostelia acquired genes for synthesis and detection of signals that induce cell-type specialization by lateral gene transfer from prokaryotes.</title>
        <authorList>
            <person name="Gloeckner G."/>
            <person name="Schaap P."/>
        </authorList>
    </citation>
    <scope>NUCLEOTIDE SEQUENCE [LARGE SCALE GENOMIC DNA]</scope>
    <source>
        <strain evidence="2 3">TK</strain>
    </source>
</reference>
<dbReference type="OMA" id="AYESIDH"/>
<accession>A0A151Z8Y6</accession>
<dbReference type="STRING" id="361077.A0A151Z8Y6"/>
<dbReference type="PANTHER" id="PTHR38742:SF1">
    <property type="entry name" value="SECRETED PROTEIN C"/>
    <property type="match status" value="1"/>
</dbReference>
<feature type="signal peptide" evidence="1">
    <location>
        <begin position="1"/>
        <end position="19"/>
    </location>
</feature>
<dbReference type="EMBL" id="LODT01000037">
    <property type="protein sequence ID" value="KYQ90304.1"/>
    <property type="molecule type" value="Genomic_DNA"/>
</dbReference>
<keyword evidence="3" id="KW-1185">Reference proteome</keyword>
<sequence>MNFKITIVVLLAVLACCNASVQSSKDLGDFLLGVVEGLEFTVSSHAKTCIQDTTHTIDDFKSAYESIDHGMDAKSAHDILDGMKDFGKALVEVPIIYEECGVTKFVSEIKSLASKLEEGDAGVIEVIIKELVNIFHHSHDLTDYFKDAIADEKKGSYTSFGINVGKIVGILLKD</sequence>
<dbReference type="CDD" id="cd22935">
    <property type="entry name" value="SctA-like"/>
    <property type="match status" value="1"/>
</dbReference>
<dbReference type="AlphaFoldDB" id="A0A151Z8Y6"/>
<dbReference type="PROSITE" id="PS51257">
    <property type="entry name" value="PROKAR_LIPOPROTEIN"/>
    <property type="match status" value="1"/>
</dbReference>
<comment type="caution">
    <text evidence="2">The sequence shown here is derived from an EMBL/GenBank/DDBJ whole genome shotgun (WGS) entry which is preliminary data.</text>
</comment>
<dbReference type="PANTHER" id="PTHR38742">
    <property type="entry name" value="PROTEIN GP17"/>
    <property type="match status" value="1"/>
</dbReference>
<evidence type="ECO:0000313" key="2">
    <source>
        <dbReference type="EMBL" id="KYQ90304.1"/>
    </source>
</evidence>